<name>A0ABM5M5G4_MESHM</name>
<gene>
    <name evidence="1" type="ordered locus">SRH_00675</name>
</gene>
<evidence type="ECO:0000313" key="2">
    <source>
        <dbReference type="Proteomes" id="UP000008738"/>
    </source>
</evidence>
<protein>
    <submittedName>
        <fullName evidence="1">Uncharacterized protein</fullName>
    </submittedName>
</protein>
<evidence type="ECO:0000313" key="1">
    <source>
        <dbReference type="EMBL" id="AEC45704.1"/>
    </source>
</evidence>
<dbReference type="GeneID" id="93248878"/>
<dbReference type="Proteomes" id="UP000008738">
    <property type="component" value="Chromosome"/>
</dbReference>
<keyword evidence="2" id="KW-1185">Reference proteome</keyword>
<organism evidence="1 2">
    <name type="scientific">Mesomycoplasma hyorhinis (strain MCLD)</name>
    <name type="common">Mycoplasma hyorhinis</name>
    <dbReference type="NCBI Taxonomy" id="936139"/>
    <lineage>
        <taxon>Bacteria</taxon>
        <taxon>Bacillati</taxon>
        <taxon>Mycoplasmatota</taxon>
        <taxon>Mycoplasmoidales</taxon>
        <taxon>Metamycoplasmataceae</taxon>
        <taxon>Mesomycoplasma</taxon>
    </lineage>
</organism>
<proteinExistence type="predicted"/>
<sequence length="48" mass="5873">MKLVALNDLQISLNNFRHNDLNFLKENIFEEIKKDNIFYNDYLELQQI</sequence>
<dbReference type="EMBL" id="CP002669">
    <property type="protein sequence ID" value="AEC45704.1"/>
    <property type="molecule type" value="Genomic_DNA"/>
</dbReference>
<reference evidence="1 2" key="1">
    <citation type="journal article" date="2011" name="J. Bacteriol.">
        <title>Genome analysis of a Mycoplasma hyorhinis strain derived from a primary human melanoma cell line.</title>
        <authorList>
            <person name="Kornspan J.D."/>
            <person name="Lysnyansky I."/>
            <person name="Kahan T."/>
            <person name="Herrmann R."/>
            <person name="Rottem S."/>
            <person name="Nir-Paz R."/>
        </authorList>
    </citation>
    <scope>NUCLEOTIDE SEQUENCE [LARGE SCALE GENOMIC DNA]</scope>
    <source>
        <strain evidence="1 2">MCLD</strain>
    </source>
</reference>
<dbReference type="RefSeq" id="WP_014335536.1">
    <property type="nucleotide sequence ID" value="NC_017519.1"/>
</dbReference>
<accession>A0ABM5M5G4</accession>